<protein>
    <submittedName>
        <fullName evidence="3">Short-chain dehydrogenase/reductase</fullName>
    </submittedName>
</protein>
<dbReference type="PANTHER" id="PTHR24321">
    <property type="entry name" value="DEHYDROGENASES, SHORT CHAIN"/>
    <property type="match status" value="1"/>
</dbReference>
<accession>A0ABQ1BP98</accession>
<evidence type="ECO:0000313" key="4">
    <source>
        <dbReference type="Proteomes" id="UP000465306"/>
    </source>
</evidence>
<sequence length="262" mass="28097">MHSTLMQGRTVLVTGVGVGLGKEVAAAHLDAGANVVIGARSADRLAVFAKELDPTGERILAHRADITDDTSCEELVRAAVQRFGALHAVVQVAAYEDAWGGLFDSQLPNWTKAFDTNVVGALRLLRAAVPALKDAGGGSIVFIGTQSSFKPALPQAGYSASKGALLTTMHYLADELGPDNIRVNTVIPGWMWGPNVEMFVDYRAKSEKKTRDDVLGEITGTFPLRRMAEDREVADATVFFASDLSRAITNQHLMVNCGDLSR</sequence>
<dbReference type="RefSeq" id="WP_241007823.1">
    <property type="nucleotide sequence ID" value="NZ_BLKU01000005.1"/>
</dbReference>
<comment type="caution">
    <text evidence="3">The sequence shown here is derived from an EMBL/GenBank/DDBJ whole genome shotgun (WGS) entry which is preliminary data.</text>
</comment>
<dbReference type="Proteomes" id="UP000465306">
    <property type="component" value="Unassembled WGS sequence"/>
</dbReference>
<evidence type="ECO:0000256" key="1">
    <source>
        <dbReference type="ARBA" id="ARBA00006484"/>
    </source>
</evidence>
<keyword evidence="2" id="KW-0560">Oxidoreductase</keyword>
<dbReference type="Pfam" id="PF13561">
    <property type="entry name" value="adh_short_C2"/>
    <property type="match status" value="1"/>
</dbReference>
<comment type="similarity">
    <text evidence="1">Belongs to the short-chain dehydrogenases/reductases (SDR) family.</text>
</comment>
<dbReference type="Gene3D" id="3.40.50.720">
    <property type="entry name" value="NAD(P)-binding Rossmann-like Domain"/>
    <property type="match status" value="1"/>
</dbReference>
<evidence type="ECO:0000313" key="3">
    <source>
        <dbReference type="EMBL" id="GFG65542.1"/>
    </source>
</evidence>
<gene>
    <name evidence="3" type="ORF">MKUB_30320</name>
</gene>
<reference evidence="3 4" key="1">
    <citation type="journal article" date="2019" name="Emerg. Microbes Infect.">
        <title>Comprehensive subspecies identification of 175 nontuberculous mycobacteria species based on 7547 genomic profiles.</title>
        <authorList>
            <person name="Matsumoto Y."/>
            <person name="Kinjo T."/>
            <person name="Motooka D."/>
            <person name="Nabeya D."/>
            <person name="Jung N."/>
            <person name="Uechi K."/>
            <person name="Horii T."/>
            <person name="Iida T."/>
            <person name="Fujita J."/>
            <person name="Nakamura S."/>
        </authorList>
    </citation>
    <scope>NUCLEOTIDE SEQUENCE [LARGE SCALE GENOMIC DNA]</scope>
    <source>
        <strain evidence="3 4">JCM 13573</strain>
    </source>
</reference>
<dbReference type="EMBL" id="BLKU01000005">
    <property type="protein sequence ID" value="GFG65542.1"/>
    <property type="molecule type" value="Genomic_DNA"/>
</dbReference>
<name>A0ABQ1BP98_9MYCO</name>
<dbReference type="SUPFAM" id="SSF51735">
    <property type="entry name" value="NAD(P)-binding Rossmann-fold domains"/>
    <property type="match status" value="1"/>
</dbReference>
<dbReference type="NCBIfam" id="NF005909">
    <property type="entry name" value="PRK07890.1"/>
    <property type="match status" value="1"/>
</dbReference>
<evidence type="ECO:0000256" key="2">
    <source>
        <dbReference type="ARBA" id="ARBA00023002"/>
    </source>
</evidence>
<dbReference type="InterPro" id="IPR036291">
    <property type="entry name" value="NAD(P)-bd_dom_sf"/>
</dbReference>
<keyword evidence="4" id="KW-1185">Reference proteome</keyword>
<dbReference type="PRINTS" id="PR00081">
    <property type="entry name" value="GDHRDH"/>
</dbReference>
<proteinExistence type="inferred from homology"/>
<organism evidence="3 4">
    <name type="scientific">Mycobacterium kubicae</name>
    <dbReference type="NCBI Taxonomy" id="120959"/>
    <lineage>
        <taxon>Bacteria</taxon>
        <taxon>Bacillati</taxon>
        <taxon>Actinomycetota</taxon>
        <taxon>Actinomycetes</taxon>
        <taxon>Mycobacteriales</taxon>
        <taxon>Mycobacteriaceae</taxon>
        <taxon>Mycobacterium</taxon>
        <taxon>Mycobacterium simiae complex</taxon>
    </lineage>
</organism>
<dbReference type="InterPro" id="IPR002347">
    <property type="entry name" value="SDR_fam"/>
</dbReference>
<dbReference type="CDD" id="cd05233">
    <property type="entry name" value="SDR_c"/>
    <property type="match status" value="1"/>
</dbReference>
<dbReference type="PANTHER" id="PTHR24321:SF8">
    <property type="entry name" value="ESTRADIOL 17-BETA-DEHYDROGENASE 8-RELATED"/>
    <property type="match status" value="1"/>
</dbReference>